<name>A0A6C0J5Y1_9ZZZZ</name>
<feature type="region of interest" description="Disordered" evidence="1">
    <location>
        <begin position="254"/>
        <end position="273"/>
    </location>
</feature>
<protein>
    <submittedName>
        <fullName evidence="2">Uncharacterized protein</fullName>
    </submittedName>
</protein>
<evidence type="ECO:0000256" key="1">
    <source>
        <dbReference type="SAM" id="MobiDB-lite"/>
    </source>
</evidence>
<feature type="region of interest" description="Disordered" evidence="1">
    <location>
        <begin position="606"/>
        <end position="634"/>
    </location>
</feature>
<accession>A0A6C0J5Y1</accession>
<organism evidence="2">
    <name type="scientific">viral metagenome</name>
    <dbReference type="NCBI Taxonomy" id="1070528"/>
    <lineage>
        <taxon>unclassified sequences</taxon>
        <taxon>metagenomes</taxon>
        <taxon>organismal metagenomes</taxon>
    </lineage>
</organism>
<reference evidence="2" key="1">
    <citation type="journal article" date="2020" name="Nature">
        <title>Giant virus diversity and host interactions through global metagenomics.</title>
        <authorList>
            <person name="Schulz F."/>
            <person name="Roux S."/>
            <person name="Paez-Espino D."/>
            <person name="Jungbluth S."/>
            <person name="Walsh D.A."/>
            <person name="Denef V.J."/>
            <person name="McMahon K.D."/>
            <person name="Konstantinidis K.T."/>
            <person name="Eloe-Fadrosh E.A."/>
            <person name="Kyrpides N.C."/>
            <person name="Woyke T."/>
        </authorList>
    </citation>
    <scope>NUCLEOTIDE SEQUENCE</scope>
    <source>
        <strain evidence="2">GVMAG-M-3300025860-12</strain>
    </source>
</reference>
<proteinExistence type="predicted"/>
<feature type="compositionally biased region" description="Basic and acidic residues" evidence="1">
    <location>
        <begin position="608"/>
        <end position="620"/>
    </location>
</feature>
<dbReference type="EMBL" id="MN740323">
    <property type="protein sequence ID" value="QHU00106.1"/>
    <property type="molecule type" value="Genomic_DNA"/>
</dbReference>
<dbReference type="AlphaFoldDB" id="A0A6C0J5Y1"/>
<feature type="compositionally biased region" description="Polar residues" evidence="1">
    <location>
        <begin position="186"/>
        <end position="198"/>
    </location>
</feature>
<sequence length="822" mass="94468">MNVFDINIQKEFDKYNKNIVSTNDLNFLTQFELHHGNNDNFNKEENNLQAPSIISGINREDFDFSPGNSFDKINLLPGSRRDNSLVFRDNFKNVKKKKENDSFFDVGVINTNILASGQQYNNELHNFKDRLGDSIKLNNNSYDKETMYQKIGDIDGIPITDLTRIKHKDQKELRGGGIHSQRLQSEGLTNITKKNGQGKNIDPTDLKQTTCKNKYREQNYKDFLKTTGVNMKHTYRTKIDLSTIREQTTNNKYINAGVNPVPKDTHRNNQPLNKTKKEDNIKKVYIANPKSVIDKENFRNNQKAIKTQREKNNTYINHMKMDINKPIHHNNQPMVTTQREDKNNNISNVKSQVDKENFRNNQDAKITDREYINNNITNLKYSVDKNIYHNNQQANNTMRGDNNEHITNIKGVTDKHYYKNDNLANKTIRENTGDNKHHGTVANLTEAQLYYNNQQANNTMRGDNNKHITNIKGVTDKHYYKNDNLANQTIREATGDNKHHGTVANLTEAQLYYNNQQANNTMRGDNNEHIINIKGVTDKHYYKNDNLANNTIRETTGDTNYQGTAINSTEGEIYHNNQQANETVKEKNLYSYNGINFQNSKHSYHNNQEARHTVREDESSHLGTAYHNSGDTYHNRQQANTTLRESNGYEEYSGPSYTNGTKKYIHSDDITRSGVVEEVLANDYKGVDGKIVSDLPSRKLLNNYYHNKRIEKSLDRTDRNPNGGKGQLNLGVNNFGIQANTNNRGEKYIHNVPKSLISSSYILEKENLGTRGKISTQTRNNINTLLSSTLDGNPYINNNVFKSNSTVDLFDYASNQTEQCDN</sequence>
<evidence type="ECO:0000313" key="2">
    <source>
        <dbReference type="EMBL" id="QHU00106.1"/>
    </source>
</evidence>
<feature type="region of interest" description="Disordered" evidence="1">
    <location>
        <begin position="186"/>
        <end position="205"/>
    </location>
</feature>